<dbReference type="PANTHER" id="PTHR12526:SF622">
    <property type="entry name" value="GLYCOSYLTRANSFERASE (GROUP I)"/>
    <property type="match status" value="1"/>
</dbReference>
<reference evidence="3" key="1">
    <citation type="journal article" date="2014" name="Front. Microbiol.">
        <title>High frequency of phylogenetically diverse reductive dehalogenase-homologous genes in deep subseafloor sedimentary metagenomes.</title>
        <authorList>
            <person name="Kawai M."/>
            <person name="Futagami T."/>
            <person name="Toyoda A."/>
            <person name="Takaki Y."/>
            <person name="Nishi S."/>
            <person name="Hori S."/>
            <person name="Arai W."/>
            <person name="Tsubouchi T."/>
            <person name="Morono Y."/>
            <person name="Uchiyama I."/>
            <person name="Ito T."/>
            <person name="Fujiyama A."/>
            <person name="Inagaki F."/>
            <person name="Takami H."/>
        </authorList>
    </citation>
    <scope>NUCLEOTIDE SEQUENCE</scope>
    <source>
        <strain evidence="3">Expedition CK06-06</strain>
    </source>
</reference>
<dbReference type="InterPro" id="IPR028098">
    <property type="entry name" value="Glyco_trans_4-like_N"/>
</dbReference>
<name>X1NAP8_9ZZZZ</name>
<dbReference type="EMBL" id="BARV01016457">
    <property type="protein sequence ID" value="GAI27266.1"/>
    <property type="molecule type" value="Genomic_DNA"/>
</dbReference>
<feature type="domain" description="Glycosyltransferase subfamily 4-like N-terminal" evidence="2">
    <location>
        <begin position="6"/>
        <end position="78"/>
    </location>
</feature>
<protein>
    <recommendedName>
        <fullName evidence="4">Glycosyl transferase family 1 domain-containing protein</fullName>
    </recommendedName>
</protein>
<dbReference type="AlphaFoldDB" id="X1NAP8"/>
<dbReference type="PANTHER" id="PTHR12526">
    <property type="entry name" value="GLYCOSYLTRANSFERASE"/>
    <property type="match status" value="1"/>
</dbReference>
<evidence type="ECO:0000259" key="2">
    <source>
        <dbReference type="Pfam" id="PF13439"/>
    </source>
</evidence>
<dbReference type="GO" id="GO:0016757">
    <property type="term" value="F:glycosyltransferase activity"/>
    <property type="evidence" value="ECO:0007669"/>
    <property type="project" value="InterPro"/>
</dbReference>
<feature type="non-terminal residue" evidence="3">
    <location>
        <position position="219"/>
    </location>
</feature>
<comment type="caution">
    <text evidence="3">The sequence shown here is derived from an EMBL/GenBank/DDBJ whole genome shotgun (WGS) entry which is preliminary data.</text>
</comment>
<feature type="domain" description="Glycosyl transferase family 1" evidence="1">
    <location>
        <begin position="87"/>
        <end position="214"/>
    </location>
</feature>
<dbReference type="Pfam" id="PF00534">
    <property type="entry name" value="Glycos_transf_1"/>
    <property type="match status" value="1"/>
</dbReference>
<evidence type="ECO:0000313" key="3">
    <source>
        <dbReference type="EMBL" id="GAI27266.1"/>
    </source>
</evidence>
<dbReference type="Pfam" id="PF13439">
    <property type="entry name" value="Glyco_transf_4"/>
    <property type="match status" value="1"/>
</dbReference>
<evidence type="ECO:0000259" key="1">
    <source>
        <dbReference type="Pfam" id="PF00534"/>
    </source>
</evidence>
<evidence type="ECO:0008006" key="4">
    <source>
        <dbReference type="Google" id="ProtNLM"/>
    </source>
</evidence>
<proteinExistence type="predicted"/>
<sequence>MNLAKKNRIPFVYYLIDALHTLIPFKILQSLGKIIEKQSLKRADTVIAINEKLKDYTIKMGAHPERTSVVRAGVDLDRFNSNVKGRKIRKQYGIKKDDTILFFMGWLYGFSGIKEVARTLVKIKDKHPDFKLLVVGEGDLYPELLHIRQKHNLQDHLILTGRQPYEKIPGFIGAADICLLPAHHNKVMQDIVPIKMYEYMACRKPVISTKLPGIIKEFG</sequence>
<dbReference type="SUPFAM" id="SSF53756">
    <property type="entry name" value="UDP-Glycosyltransferase/glycogen phosphorylase"/>
    <property type="match status" value="1"/>
</dbReference>
<dbReference type="Gene3D" id="3.40.50.2000">
    <property type="entry name" value="Glycogen Phosphorylase B"/>
    <property type="match status" value="2"/>
</dbReference>
<organism evidence="3">
    <name type="scientific">marine sediment metagenome</name>
    <dbReference type="NCBI Taxonomy" id="412755"/>
    <lineage>
        <taxon>unclassified sequences</taxon>
        <taxon>metagenomes</taxon>
        <taxon>ecological metagenomes</taxon>
    </lineage>
</organism>
<dbReference type="InterPro" id="IPR001296">
    <property type="entry name" value="Glyco_trans_1"/>
</dbReference>
<accession>X1NAP8</accession>
<gene>
    <name evidence="3" type="ORF">S06H3_28236</name>
</gene>